<protein>
    <submittedName>
        <fullName evidence="2">Uncharacterized protein</fullName>
    </submittedName>
</protein>
<sequence length="138" mass="15857">MKYIKTLIISIICLVLLFITSYFSMQDYSESPASSCLDCNYATDVLFFSFLGTVLLTILLFIIKKLIKNKLAVSVVVTIGFLVMTIMINHSLFVDRVSSWSTFSFNEEIAYVIRESYSYIIIASVLFWISIIKLRIFN</sequence>
<dbReference type="EMBL" id="JAPDHV010000003">
    <property type="protein sequence ID" value="MCW3161416.1"/>
    <property type="molecule type" value="Genomic_DNA"/>
</dbReference>
<dbReference type="Proteomes" id="UP001163719">
    <property type="component" value="Unassembled WGS sequence"/>
</dbReference>
<evidence type="ECO:0000313" key="3">
    <source>
        <dbReference type="Proteomes" id="UP001163719"/>
    </source>
</evidence>
<keyword evidence="1" id="KW-1133">Transmembrane helix</keyword>
<feature type="transmembrane region" description="Helical" evidence="1">
    <location>
        <begin position="117"/>
        <end position="136"/>
    </location>
</feature>
<comment type="caution">
    <text evidence="2">The sequence shown here is derived from an EMBL/GenBank/DDBJ whole genome shotgun (WGS) entry which is preliminary data.</text>
</comment>
<accession>A0ABT3HNQ9</accession>
<organism evidence="2 3">
    <name type="scientific">Chryseobacterium oryctis</name>
    <dbReference type="NCBI Taxonomy" id="2952618"/>
    <lineage>
        <taxon>Bacteria</taxon>
        <taxon>Pseudomonadati</taxon>
        <taxon>Bacteroidota</taxon>
        <taxon>Flavobacteriia</taxon>
        <taxon>Flavobacteriales</taxon>
        <taxon>Weeksellaceae</taxon>
        <taxon>Chryseobacterium group</taxon>
        <taxon>Chryseobacterium</taxon>
    </lineage>
</organism>
<name>A0ABT3HNQ9_9FLAO</name>
<proteinExistence type="predicted"/>
<gene>
    <name evidence="2" type="ORF">OH806_09095</name>
</gene>
<feature type="transmembrane region" description="Helical" evidence="1">
    <location>
        <begin position="45"/>
        <end position="64"/>
    </location>
</feature>
<evidence type="ECO:0000256" key="1">
    <source>
        <dbReference type="SAM" id="Phobius"/>
    </source>
</evidence>
<reference evidence="2" key="1">
    <citation type="submission" date="2022-10" db="EMBL/GenBank/DDBJ databases">
        <title>Chryseobacterium babae sp. nov. isolated from the gut of the beetle Oryctes rhinoceros, and Chryseobacterium kimseyorum sp. nov., isolated from a stick insect rearing cage.</title>
        <authorList>
            <person name="Shelomi M."/>
            <person name="Han C.-J."/>
            <person name="Chen W.-M."/>
            <person name="Chen H.-K."/>
            <person name="Liaw S.-J."/>
            <person name="Muhle E."/>
            <person name="Clermont D."/>
        </authorList>
    </citation>
    <scope>NUCLEOTIDE SEQUENCE</scope>
    <source>
        <strain evidence="2">WLa1L2M3</strain>
    </source>
</reference>
<keyword evidence="1" id="KW-0812">Transmembrane</keyword>
<feature type="transmembrane region" description="Helical" evidence="1">
    <location>
        <begin position="7"/>
        <end position="25"/>
    </location>
</feature>
<feature type="transmembrane region" description="Helical" evidence="1">
    <location>
        <begin position="71"/>
        <end position="93"/>
    </location>
</feature>
<evidence type="ECO:0000313" key="2">
    <source>
        <dbReference type="EMBL" id="MCW3161416.1"/>
    </source>
</evidence>
<keyword evidence="1" id="KW-0472">Membrane</keyword>
<keyword evidence="3" id="KW-1185">Reference proteome</keyword>